<feature type="domain" description="K Homology" evidence="7">
    <location>
        <begin position="408"/>
        <end position="478"/>
    </location>
</feature>
<feature type="domain" description="K Homology" evidence="7">
    <location>
        <begin position="195"/>
        <end position="263"/>
    </location>
</feature>
<dbReference type="AlphaFoldDB" id="A0A3M7S7Q8"/>
<keyword evidence="2" id="KW-0963">Cytoplasm</keyword>
<organism evidence="8 9">
    <name type="scientific">Brachionus plicatilis</name>
    <name type="common">Marine rotifer</name>
    <name type="synonym">Brachionus muelleri</name>
    <dbReference type="NCBI Taxonomy" id="10195"/>
    <lineage>
        <taxon>Eukaryota</taxon>
        <taxon>Metazoa</taxon>
        <taxon>Spiralia</taxon>
        <taxon>Gnathifera</taxon>
        <taxon>Rotifera</taxon>
        <taxon>Eurotatoria</taxon>
        <taxon>Monogononta</taxon>
        <taxon>Pseudotrocha</taxon>
        <taxon>Ploima</taxon>
        <taxon>Brachionidae</taxon>
        <taxon>Brachionus</taxon>
    </lineage>
</organism>
<feature type="domain" description="K Homology" evidence="7">
    <location>
        <begin position="338"/>
        <end position="403"/>
    </location>
</feature>
<dbReference type="Proteomes" id="UP000276133">
    <property type="component" value="Unassembled WGS sequence"/>
</dbReference>
<dbReference type="SMART" id="SM00322">
    <property type="entry name" value="KH"/>
    <property type="match status" value="14"/>
</dbReference>
<evidence type="ECO:0000256" key="2">
    <source>
        <dbReference type="ARBA" id="ARBA00022490"/>
    </source>
</evidence>
<comment type="subcellular location">
    <subcellularLocation>
        <location evidence="1">Cytoplasm</location>
    </subcellularLocation>
</comment>
<evidence type="ECO:0000313" key="9">
    <source>
        <dbReference type="Proteomes" id="UP000276133"/>
    </source>
</evidence>
<dbReference type="InterPro" id="IPR004088">
    <property type="entry name" value="KH_dom_type_1"/>
</dbReference>
<keyword evidence="6" id="KW-0175">Coiled coil</keyword>
<dbReference type="Pfam" id="PF24668">
    <property type="entry name" value="KH_Vigilin"/>
    <property type="match status" value="1"/>
</dbReference>
<dbReference type="SUPFAM" id="SSF54791">
    <property type="entry name" value="Eukaryotic type KH-domain (KH-domain type I)"/>
    <property type="match status" value="14"/>
</dbReference>
<evidence type="ECO:0000256" key="1">
    <source>
        <dbReference type="ARBA" id="ARBA00004496"/>
    </source>
</evidence>
<feature type="domain" description="K Homology" evidence="7">
    <location>
        <begin position="848"/>
        <end position="924"/>
    </location>
</feature>
<dbReference type="OrthoDB" id="10027144at2759"/>
<evidence type="ECO:0000256" key="6">
    <source>
        <dbReference type="SAM" id="Coils"/>
    </source>
</evidence>
<dbReference type="CDD" id="cd22409">
    <property type="entry name" value="KH-I_Vigilin_rpt5"/>
    <property type="match status" value="1"/>
</dbReference>
<proteinExistence type="predicted"/>
<protein>
    <submittedName>
        <fullName evidence="8">Vigilin-like isoform X1</fullName>
    </submittedName>
</protein>
<keyword evidence="4 5" id="KW-0694">RNA-binding</keyword>
<sequence length="1207" mass="136874">MSVEIDNFKVDEVNNYDTVFPSLPSNGVAFSSNSVWNTQENKLAIKRHLNTTQTIHVPYGERKHKDPKSFGFDANKKCEEIAGKFGVKVEMCGSKDQSLHVVISGPEEKVAEAKRVIVAELQAERDHKIKVSKDQHKFLIGKNGSILNKLQEKTCTKIQIPRSDSNSDMVTITGPKEGIQLAIHEINLICEEQSKTGFERLPIPKVYHPWIRGFNNEIANDISNRTGAKINIPPPQIEKDEIAVSGDREKVDAAVAEINRIYAAKSQQNVTKLAIEITKSQHKLIIGKNGSVVQDIFKDHDVYVQVPKLESDSETIYLYGEEAKLGAALTQVIAKSNSVRTVKIDVPSWLHRHMIGEKGSNISKITADYPSTHVKFETDDKITVEGPPNEVEKVKETLENITIGLKKILLSEELAVDAKFYPQLVGSKKTENLVARLNKEHDVVVRLPPENSSSNIVRIEGSPENVVKAKRELQDLVARMENERSKDIIIEQKYHSSLIGKNGKNLNEVRAKFNDVQISIPSLQEKSDIITIRGNKNDVEKCFKHMQQLLKEMQESNYQEEMQIVKEFHRMIIGKHGAFIRKVRDDTHTRIDVPGENSDSNAIVMTGKRDNVQKARRLIEEKVRELINIKEDFVEIPHQFHSALIGKGGGIIKQIRQDCGGVIINIPPESPPCDKITLRGPIEELKKAKQELLKLAEQKNDLSYSEEIPAKSEYHRFLVGKNGSRANYYRETFNVRIIFPEAQSAEGGDLITIIGKKENVQKARVELEKEIKALEEEVTQEISVDAKWHKFFFAKRGELKKKISDENCNVRINFPQDKLSSQVTVKGPRDAVASAIKQIQEFVNEMENQVTIEVSIERKHHPAVIGAKGMNTNRISSDFKVNIQFPARPAENSEEHDPRQDVFTISGLKENCENAKQALLDLIPMEENFTFPAKFHKELLADKAEVLRKLINDYNVQINVPKREENADFVVLLGVRENLEQVKVALSEKLADLELKNYTVEITNVKGEIIPQLRGRSGAECEKLQKKFQVKIYFGQKGENDKIKIIGVQKNVEDCEKFIRQKIEDEESKQSQEIEIDQRVHSRIIGSQGKALARLTDKFKVEIKFQRNTDIVIVKGKDMDQIEDACDHLKNLEEEYLQDLTERQQYIHPSNRSENFNGSVENSQGFVVKGAPWEQVPDTNNMEDFPTISTSVTNGQNGQKSMWGLKK</sequence>
<dbReference type="CDD" id="cd22411">
    <property type="entry name" value="KH-I_Vigilin_rpt8"/>
    <property type="match status" value="1"/>
</dbReference>
<evidence type="ECO:0000256" key="4">
    <source>
        <dbReference type="ARBA" id="ARBA00022884"/>
    </source>
</evidence>
<dbReference type="Gene3D" id="3.30.1370.10">
    <property type="entry name" value="K Homology domain, type 1"/>
    <property type="match status" value="14"/>
</dbReference>
<evidence type="ECO:0000256" key="3">
    <source>
        <dbReference type="ARBA" id="ARBA00022737"/>
    </source>
</evidence>
<feature type="domain" description="K Homology" evidence="7">
    <location>
        <begin position="123"/>
        <end position="191"/>
    </location>
</feature>
<dbReference type="CDD" id="cd22407">
    <property type="entry name" value="KH-I_Vigilin_rpt3"/>
    <property type="match status" value="1"/>
</dbReference>
<evidence type="ECO:0000259" key="7">
    <source>
        <dbReference type="SMART" id="SM00322"/>
    </source>
</evidence>
<dbReference type="CDD" id="cd22408">
    <property type="entry name" value="KH-I_Vigilin_rpt4"/>
    <property type="match status" value="1"/>
</dbReference>
<gene>
    <name evidence="8" type="ORF">BpHYR1_020525</name>
</gene>
<feature type="coiled-coil region" evidence="6">
    <location>
        <begin position="757"/>
        <end position="784"/>
    </location>
</feature>
<dbReference type="Pfam" id="PF00013">
    <property type="entry name" value="KH_1"/>
    <property type="match status" value="11"/>
</dbReference>
<feature type="domain" description="K Homology" evidence="7">
    <location>
        <begin position="776"/>
        <end position="844"/>
    </location>
</feature>
<dbReference type="GO" id="GO:0003729">
    <property type="term" value="F:mRNA binding"/>
    <property type="evidence" value="ECO:0007669"/>
    <property type="project" value="TreeGrafter"/>
</dbReference>
<name>A0A3M7S7Q8_BRAPC</name>
<accession>A0A3M7S7Q8</accession>
<evidence type="ECO:0000256" key="5">
    <source>
        <dbReference type="PROSITE-ProRule" id="PRU00117"/>
    </source>
</evidence>
<feature type="domain" description="K Homology" evidence="7">
    <location>
        <begin position="269"/>
        <end position="337"/>
    </location>
</feature>
<feature type="domain" description="K Homology" evidence="7">
    <location>
        <begin position="1068"/>
        <end position="1134"/>
    </location>
</feature>
<evidence type="ECO:0000313" key="8">
    <source>
        <dbReference type="EMBL" id="RNA31863.1"/>
    </source>
</evidence>
<dbReference type="InterPro" id="IPR004087">
    <property type="entry name" value="KH_dom"/>
</dbReference>
<dbReference type="PROSITE" id="PS50084">
    <property type="entry name" value="KH_TYPE_1"/>
    <property type="match status" value="12"/>
</dbReference>
<reference evidence="8 9" key="1">
    <citation type="journal article" date="2018" name="Sci. Rep.">
        <title>Genomic signatures of local adaptation to the degree of environmental predictability in rotifers.</title>
        <authorList>
            <person name="Franch-Gras L."/>
            <person name="Hahn C."/>
            <person name="Garcia-Roger E.M."/>
            <person name="Carmona M.J."/>
            <person name="Serra M."/>
            <person name="Gomez A."/>
        </authorList>
    </citation>
    <scope>NUCLEOTIDE SEQUENCE [LARGE SCALE GENOMIC DNA]</scope>
    <source>
        <strain evidence="8">HYR1</strain>
    </source>
</reference>
<dbReference type="InterPro" id="IPR057778">
    <property type="entry name" value="KH_Vigilin_N"/>
</dbReference>
<comment type="caution">
    <text evidence="8">The sequence shown here is derived from an EMBL/GenBank/DDBJ whole genome shotgun (WGS) entry which is preliminary data.</text>
</comment>
<feature type="domain" description="K Homology" evidence="7">
    <location>
        <begin position="482"/>
        <end position="551"/>
    </location>
</feature>
<dbReference type="PANTHER" id="PTHR10627:SF31">
    <property type="entry name" value="DODECA-SATELLITE-BINDING PROTEIN 1, ISOFORM A"/>
    <property type="match status" value="1"/>
</dbReference>
<feature type="domain" description="K Homology" evidence="7">
    <location>
        <begin position="628"/>
        <end position="697"/>
    </location>
</feature>
<feature type="domain" description="K Homology" evidence="7">
    <location>
        <begin position="925"/>
        <end position="991"/>
    </location>
</feature>
<feature type="domain" description="K Homology" evidence="7">
    <location>
        <begin position="702"/>
        <end position="772"/>
    </location>
</feature>
<dbReference type="STRING" id="10195.A0A3M7S7Q8"/>
<dbReference type="PANTHER" id="PTHR10627">
    <property type="entry name" value="SCP160"/>
    <property type="match status" value="1"/>
</dbReference>
<dbReference type="InterPro" id="IPR036612">
    <property type="entry name" value="KH_dom_type_1_sf"/>
</dbReference>
<feature type="domain" description="K Homology" evidence="7">
    <location>
        <begin position="994"/>
        <end position="1064"/>
    </location>
</feature>
<keyword evidence="9" id="KW-1185">Reference proteome</keyword>
<keyword evidence="3" id="KW-0677">Repeat</keyword>
<dbReference type="EMBL" id="REGN01001882">
    <property type="protein sequence ID" value="RNA31863.1"/>
    <property type="molecule type" value="Genomic_DNA"/>
</dbReference>
<feature type="domain" description="K Homology" evidence="7">
    <location>
        <begin position="556"/>
        <end position="624"/>
    </location>
</feature>